<gene>
    <name evidence="2" type="ORF">HZS55_05320</name>
</gene>
<organism evidence="2 3">
    <name type="scientific">Halosimplex rubrum</name>
    <dbReference type="NCBI Taxonomy" id="869889"/>
    <lineage>
        <taxon>Archaea</taxon>
        <taxon>Methanobacteriati</taxon>
        <taxon>Methanobacteriota</taxon>
        <taxon>Stenosarchaea group</taxon>
        <taxon>Halobacteria</taxon>
        <taxon>Halobacteriales</taxon>
        <taxon>Haloarculaceae</taxon>
        <taxon>Halosimplex</taxon>
    </lineage>
</organism>
<protein>
    <recommendedName>
        <fullName evidence="4">Glycosyltransferase family 39 protein</fullName>
    </recommendedName>
</protein>
<dbReference type="Proteomes" id="UP000509667">
    <property type="component" value="Chromosome"/>
</dbReference>
<feature type="transmembrane region" description="Helical" evidence="1">
    <location>
        <begin position="332"/>
        <end position="349"/>
    </location>
</feature>
<evidence type="ECO:0000313" key="2">
    <source>
        <dbReference type="EMBL" id="QLH76758.1"/>
    </source>
</evidence>
<proteinExistence type="predicted"/>
<accession>A0A7D5P3Y3</accession>
<feature type="transmembrane region" description="Helical" evidence="1">
    <location>
        <begin position="301"/>
        <end position="320"/>
    </location>
</feature>
<reference evidence="2 3" key="1">
    <citation type="submission" date="2020-07" db="EMBL/GenBank/DDBJ databases">
        <title>Halosimplex pelagicum sp. nov. and Halosimplex rubrum sp. nov., isolated from salted brown alga Laminaria, and emended description of the genus Halosimplex.</title>
        <authorList>
            <person name="Cui H."/>
        </authorList>
    </citation>
    <scope>NUCLEOTIDE SEQUENCE [LARGE SCALE GENOMIC DNA]</scope>
    <source>
        <strain evidence="2 3">R27</strain>
    </source>
</reference>
<evidence type="ECO:0000256" key="1">
    <source>
        <dbReference type="SAM" id="Phobius"/>
    </source>
</evidence>
<keyword evidence="1" id="KW-0472">Membrane</keyword>
<feature type="transmembrane region" description="Helical" evidence="1">
    <location>
        <begin position="144"/>
        <end position="163"/>
    </location>
</feature>
<dbReference type="RefSeq" id="WP_179910693.1">
    <property type="nucleotide sequence ID" value="NZ_CP058910.1"/>
</dbReference>
<sequence>MTDRRFDVALVAAVVAVGIATRLSSLTLSPLPYNTDAFVFVSSAEQVLAADGVALTGSAAPAPDAYLFVTLIAATSAVVGLEPMAVVQPLVACLGVVPSLVAMAYARSLTADLPRAHRRGAAAFAGLVLAVNGPYLFRTMSVNAEVYGLALLACFVLALHRALATGRRRWLGATVALGLLFPFAHNLSTVVAGLVATTLVALGVARRFTLGRAVGGVVGVAGFWLFALGYYELVDLPRASAVSGSIGLFLAWAILAVALARWLDVAPRRVQRGFPLAVCVAGIAVLAVNAAVSIFPGEATTPPLLVALTLPLLLVVVVAAGGFPRLASERGLGMFAALVGPLAAMGFALTGGRTPAYLDLFVRSTTFLHLALAVATAVALAYYGARRPARGRVAAVAVVAAVLVSAPYPFAGLAAFPFEPVTQPDEFDAATFATERVDGGWATDDHLAYVAYNYRGAAVTDAPTAAWLRGAAPPPDCPTLARGSWTTVGAPTGTGPVPVSAGGYDEWLVTGDVVYAGGADSPIVVRWGPDECRPIGSGVAP</sequence>
<feature type="transmembrane region" description="Helical" evidence="1">
    <location>
        <begin position="395"/>
        <end position="418"/>
    </location>
</feature>
<feature type="transmembrane region" description="Helical" evidence="1">
    <location>
        <begin position="239"/>
        <end position="262"/>
    </location>
</feature>
<feature type="transmembrane region" description="Helical" evidence="1">
    <location>
        <begin position="120"/>
        <end position="137"/>
    </location>
</feature>
<evidence type="ECO:0008006" key="4">
    <source>
        <dbReference type="Google" id="ProtNLM"/>
    </source>
</evidence>
<keyword evidence="1" id="KW-0812">Transmembrane</keyword>
<feature type="transmembrane region" description="Helical" evidence="1">
    <location>
        <begin position="183"/>
        <end position="202"/>
    </location>
</feature>
<name>A0A7D5P3Y3_9EURY</name>
<dbReference type="AlphaFoldDB" id="A0A7D5P3Y3"/>
<feature type="transmembrane region" description="Helical" evidence="1">
    <location>
        <begin position="274"/>
        <end position="295"/>
    </location>
</feature>
<feature type="transmembrane region" description="Helical" evidence="1">
    <location>
        <begin position="214"/>
        <end position="233"/>
    </location>
</feature>
<keyword evidence="3" id="KW-1185">Reference proteome</keyword>
<feature type="transmembrane region" description="Helical" evidence="1">
    <location>
        <begin position="90"/>
        <end position="108"/>
    </location>
</feature>
<feature type="transmembrane region" description="Helical" evidence="1">
    <location>
        <begin position="65"/>
        <end position="83"/>
    </location>
</feature>
<dbReference type="GeneID" id="56077261"/>
<evidence type="ECO:0000313" key="3">
    <source>
        <dbReference type="Proteomes" id="UP000509667"/>
    </source>
</evidence>
<dbReference type="OrthoDB" id="205566at2157"/>
<dbReference type="EMBL" id="CP058910">
    <property type="protein sequence ID" value="QLH76758.1"/>
    <property type="molecule type" value="Genomic_DNA"/>
</dbReference>
<feature type="transmembrane region" description="Helical" evidence="1">
    <location>
        <begin position="361"/>
        <end position="383"/>
    </location>
</feature>
<dbReference type="KEGG" id="hrr:HZS55_05320"/>
<keyword evidence="1" id="KW-1133">Transmembrane helix</keyword>